<dbReference type="GO" id="GO:0005524">
    <property type="term" value="F:ATP binding"/>
    <property type="evidence" value="ECO:0007669"/>
    <property type="project" value="UniProtKB-KW"/>
</dbReference>
<dbReference type="EMBL" id="BEXD01002602">
    <property type="protein sequence ID" value="GBB98853.1"/>
    <property type="molecule type" value="Genomic_DNA"/>
</dbReference>
<dbReference type="PANTHER" id="PTHR11042">
    <property type="entry name" value="EUKARYOTIC TRANSLATION INITIATION FACTOR 2-ALPHA KINASE EIF2-ALPHA KINASE -RELATED"/>
    <property type="match status" value="1"/>
</dbReference>
<dbReference type="Gene3D" id="1.10.510.10">
    <property type="entry name" value="Transferase(Phosphotransferase) domain 1"/>
    <property type="match status" value="1"/>
</dbReference>
<proteinExistence type="predicted"/>
<evidence type="ECO:0000256" key="3">
    <source>
        <dbReference type="ARBA" id="ARBA00022777"/>
    </source>
</evidence>
<keyword evidence="2" id="KW-0547">Nucleotide-binding</keyword>
<keyword evidence="3" id="KW-0418">Kinase</keyword>
<dbReference type="InterPro" id="IPR011009">
    <property type="entry name" value="Kinase-like_dom_sf"/>
</dbReference>
<evidence type="ECO:0000313" key="6">
    <source>
        <dbReference type="EMBL" id="GBB98853.1"/>
    </source>
</evidence>
<accession>A0A2Z6R9Q1</accession>
<sequence>MYSGKRNGKIVFVPYDKFENIELVGEGGFIKIYKATWVGCQISYRAQDVDFIILIGVQRMWKLEDIIDGLAKIHKVNVIHRDLHSGNILLNDFYAKICDLGTSKSATELTDDNDDNNEIYGIIPYVAPEVLQGKNKRKLEVNQSEDSFDNGTVNKKAKPIEDYATLEFEFDIDIDSKQSNDDEYITSEINFDI</sequence>
<feature type="domain" description="Protein kinase" evidence="5">
    <location>
        <begin position="1"/>
        <end position="193"/>
    </location>
</feature>
<dbReference type="InterPro" id="IPR000719">
    <property type="entry name" value="Prot_kinase_dom"/>
</dbReference>
<name>A0A2Z6R9Q1_9GLOM</name>
<keyword evidence="4" id="KW-0067">ATP-binding</keyword>
<dbReference type="AlphaFoldDB" id="A0A2Z6R9Q1"/>
<dbReference type="Proteomes" id="UP000247702">
    <property type="component" value="Unassembled WGS sequence"/>
</dbReference>
<dbReference type="GO" id="GO:0005737">
    <property type="term" value="C:cytoplasm"/>
    <property type="evidence" value="ECO:0007669"/>
    <property type="project" value="TreeGrafter"/>
</dbReference>
<gene>
    <name evidence="6" type="ORF">RclHR1_03340014</name>
</gene>
<reference evidence="6 7" key="1">
    <citation type="submission" date="2017-11" db="EMBL/GenBank/DDBJ databases">
        <title>The genome of Rhizophagus clarus HR1 reveals common genetic basis of auxotrophy among arbuscular mycorrhizal fungi.</title>
        <authorList>
            <person name="Kobayashi Y."/>
        </authorList>
    </citation>
    <scope>NUCLEOTIDE SEQUENCE [LARGE SCALE GENOMIC DNA]</scope>
    <source>
        <strain evidence="6 7">HR1</strain>
    </source>
</reference>
<dbReference type="PROSITE" id="PS50011">
    <property type="entry name" value="PROTEIN_KINASE_DOM"/>
    <property type="match status" value="1"/>
</dbReference>
<dbReference type="Pfam" id="PF00069">
    <property type="entry name" value="Pkinase"/>
    <property type="match status" value="1"/>
</dbReference>
<evidence type="ECO:0000256" key="2">
    <source>
        <dbReference type="ARBA" id="ARBA00022741"/>
    </source>
</evidence>
<comment type="caution">
    <text evidence="6">The sequence shown here is derived from an EMBL/GenBank/DDBJ whole genome shotgun (WGS) entry which is preliminary data.</text>
</comment>
<organism evidence="6 7">
    <name type="scientific">Rhizophagus clarus</name>
    <dbReference type="NCBI Taxonomy" id="94130"/>
    <lineage>
        <taxon>Eukaryota</taxon>
        <taxon>Fungi</taxon>
        <taxon>Fungi incertae sedis</taxon>
        <taxon>Mucoromycota</taxon>
        <taxon>Glomeromycotina</taxon>
        <taxon>Glomeromycetes</taxon>
        <taxon>Glomerales</taxon>
        <taxon>Glomeraceae</taxon>
        <taxon>Rhizophagus</taxon>
    </lineage>
</organism>
<evidence type="ECO:0000256" key="4">
    <source>
        <dbReference type="ARBA" id="ARBA00022840"/>
    </source>
</evidence>
<keyword evidence="7" id="KW-1185">Reference proteome</keyword>
<evidence type="ECO:0000256" key="1">
    <source>
        <dbReference type="ARBA" id="ARBA00022679"/>
    </source>
</evidence>
<evidence type="ECO:0000259" key="5">
    <source>
        <dbReference type="PROSITE" id="PS50011"/>
    </source>
</evidence>
<dbReference type="SMART" id="SM00220">
    <property type="entry name" value="S_TKc"/>
    <property type="match status" value="1"/>
</dbReference>
<keyword evidence="1" id="KW-0808">Transferase</keyword>
<dbReference type="InterPro" id="IPR050339">
    <property type="entry name" value="CC_SR_Kinase"/>
</dbReference>
<dbReference type="GO" id="GO:0004672">
    <property type="term" value="F:protein kinase activity"/>
    <property type="evidence" value="ECO:0007669"/>
    <property type="project" value="InterPro"/>
</dbReference>
<protein>
    <recommendedName>
        <fullName evidence="5">Protein kinase domain-containing protein</fullName>
    </recommendedName>
</protein>
<dbReference type="SUPFAM" id="SSF56112">
    <property type="entry name" value="Protein kinase-like (PK-like)"/>
    <property type="match status" value="1"/>
</dbReference>
<evidence type="ECO:0000313" key="7">
    <source>
        <dbReference type="Proteomes" id="UP000247702"/>
    </source>
</evidence>
<dbReference type="GO" id="GO:0005634">
    <property type="term" value="C:nucleus"/>
    <property type="evidence" value="ECO:0007669"/>
    <property type="project" value="TreeGrafter"/>
</dbReference>